<accession>V6LCV6</accession>
<dbReference type="AlphaFoldDB" id="V6LCV6"/>
<dbReference type="EMBL" id="KI546169">
    <property type="protein sequence ID" value="EST41511.1"/>
    <property type="molecule type" value="Genomic_DNA"/>
</dbReference>
<gene>
    <name evidence="1" type="ORF">SS50377_18836</name>
</gene>
<name>V6LCV6_9EUKA</name>
<evidence type="ECO:0000313" key="1">
    <source>
        <dbReference type="EMBL" id="EST41511.1"/>
    </source>
</evidence>
<organism evidence="1">
    <name type="scientific">Spironucleus salmonicida</name>
    <dbReference type="NCBI Taxonomy" id="348837"/>
    <lineage>
        <taxon>Eukaryota</taxon>
        <taxon>Metamonada</taxon>
        <taxon>Diplomonadida</taxon>
        <taxon>Hexamitidae</taxon>
        <taxon>Hexamitinae</taxon>
        <taxon>Spironucleus</taxon>
    </lineage>
</organism>
<protein>
    <submittedName>
        <fullName evidence="1">Uncharacterized protein</fullName>
    </submittedName>
</protein>
<sequence>MKFQNIQHSRLNIKSPSISSLPSLWSLLCREPARTIVFAGAACLLPPADPFSVKQKQNYQYYPFPATTTIPPPLPCQRIGSRYLRLCCTGVGQQALVPPAGYLHDAVSANEGQLVAGITIQSCTWFLPFRPHANPELVGIWWESAVMPARSGPCKMVHPALLGLN</sequence>
<reference evidence="1" key="1">
    <citation type="journal article" date="2014" name="PLoS Genet.">
        <title>The Genome of Spironucleus salmonicida Highlights a Fish Pathogen Adapted to Fluctuating Environments.</title>
        <authorList>
            <person name="Xu F."/>
            <person name="Jerlstrom-Hultqvist J."/>
            <person name="Einarsson E."/>
            <person name="Astvaldsson A."/>
            <person name="Svard S.G."/>
            <person name="Andersson J.O."/>
        </authorList>
    </citation>
    <scope>NUCLEOTIDE SEQUENCE</scope>
</reference>
<proteinExistence type="predicted"/>